<feature type="compositionally biased region" description="Polar residues" evidence="1">
    <location>
        <begin position="23"/>
        <end position="51"/>
    </location>
</feature>
<feature type="compositionally biased region" description="Basic and acidic residues" evidence="1">
    <location>
        <begin position="55"/>
        <end position="108"/>
    </location>
</feature>
<comment type="caution">
    <text evidence="2">The sequence shown here is derived from an EMBL/GenBank/DDBJ whole genome shotgun (WGS) entry which is preliminary data.</text>
</comment>
<dbReference type="OrthoDB" id="4161095at2759"/>
<dbReference type="AlphaFoldDB" id="A0A9P9DUU0"/>
<dbReference type="Proteomes" id="UP000700596">
    <property type="component" value="Unassembled WGS sequence"/>
</dbReference>
<accession>A0A9P9DUU0</accession>
<name>A0A9P9DUU0_9PLEO</name>
<feature type="compositionally biased region" description="Low complexity" evidence="1">
    <location>
        <begin position="1"/>
        <end position="22"/>
    </location>
</feature>
<protein>
    <submittedName>
        <fullName evidence="2">Uncharacterized protein</fullName>
    </submittedName>
</protein>
<keyword evidence="3" id="KW-1185">Reference proteome</keyword>
<feature type="region of interest" description="Disordered" evidence="1">
    <location>
        <begin position="1"/>
        <end position="108"/>
    </location>
</feature>
<reference evidence="2" key="1">
    <citation type="journal article" date="2021" name="Nat. Commun.">
        <title>Genetic determinants of endophytism in the Arabidopsis root mycobiome.</title>
        <authorList>
            <person name="Mesny F."/>
            <person name="Miyauchi S."/>
            <person name="Thiergart T."/>
            <person name="Pickel B."/>
            <person name="Atanasova L."/>
            <person name="Karlsson M."/>
            <person name="Huettel B."/>
            <person name="Barry K.W."/>
            <person name="Haridas S."/>
            <person name="Chen C."/>
            <person name="Bauer D."/>
            <person name="Andreopoulos W."/>
            <person name="Pangilinan J."/>
            <person name="LaButti K."/>
            <person name="Riley R."/>
            <person name="Lipzen A."/>
            <person name="Clum A."/>
            <person name="Drula E."/>
            <person name="Henrissat B."/>
            <person name="Kohler A."/>
            <person name="Grigoriev I.V."/>
            <person name="Martin F.M."/>
            <person name="Hacquard S."/>
        </authorList>
    </citation>
    <scope>NUCLEOTIDE SEQUENCE</scope>
    <source>
        <strain evidence="2">MPI-CAGE-CH-0243</strain>
    </source>
</reference>
<dbReference type="EMBL" id="JAGMWT010000007">
    <property type="protein sequence ID" value="KAH7125661.1"/>
    <property type="molecule type" value="Genomic_DNA"/>
</dbReference>
<evidence type="ECO:0000313" key="2">
    <source>
        <dbReference type="EMBL" id="KAH7125661.1"/>
    </source>
</evidence>
<organism evidence="2 3">
    <name type="scientific">Dendryphion nanum</name>
    <dbReference type="NCBI Taxonomy" id="256645"/>
    <lineage>
        <taxon>Eukaryota</taxon>
        <taxon>Fungi</taxon>
        <taxon>Dikarya</taxon>
        <taxon>Ascomycota</taxon>
        <taxon>Pezizomycotina</taxon>
        <taxon>Dothideomycetes</taxon>
        <taxon>Pleosporomycetidae</taxon>
        <taxon>Pleosporales</taxon>
        <taxon>Torulaceae</taxon>
        <taxon>Dendryphion</taxon>
    </lineage>
</organism>
<evidence type="ECO:0000313" key="3">
    <source>
        <dbReference type="Proteomes" id="UP000700596"/>
    </source>
</evidence>
<proteinExistence type="predicted"/>
<gene>
    <name evidence="2" type="ORF">B0J11DRAFT_528976</name>
</gene>
<evidence type="ECO:0000256" key="1">
    <source>
        <dbReference type="SAM" id="MobiDB-lite"/>
    </source>
</evidence>
<sequence>MSSNQQSSSTFKSFSSSSFSSTINGETTSRSQQSYSDPSGTHVQRSSQNPGQAPVKERIEYDSSGRRVEEVGKKGRIEDVTDRDEQSSRDREYEEKMEEEYAKREGGA</sequence>